<dbReference type="PANTHER" id="PTHR46065">
    <property type="entry name" value="E3 UBIQUITIN-PROTEIN LIGASE MARCH 2/3 FAMILY MEMBER"/>
    <property type="match status" value="1"/>
</dbReference>
<dbReference type="OrthoDB" id="412381at2759"/>
<keyword evidence="7" id="KW-0862">Zinc</keyword>
<evidence type="ECO:0000313" key="14">
    <source>
        <dbReference type="EMBL" id="OMJ83384.1"/>
    </source>
</evidence>
<dbReference type="Proteomes" id="UP000187209">
    <property type="component" value="Unassembled WGS sequence"/>
</dbReference>
<evidence type="ECO:0000256" key="10">
    <source>
        <dbReference type="PROSITE-ProRule" id="PRU00175"/>
    </source>
</evidence>
<evidence type="ECO:0000256" key="7">
    <source>
        <dbReference type="ARBA" id="ARBA00022833"/>
    </source>
</evidence>
<keyword evidence="3 11" id="KW-0812">Transmembrane</keyword>
<evidence type="ECO:0000256" key="3">
    <source>
        <dbReference type="ARBA" id="ARBA00022692"/>
    </source>
</evidence>
<evidence type="ECO:0000256" key="4">
    <source>
        <dbReference type="ARBA" id="ARBA00022723"/>
    </source>
</evidence>
<feature type="domain" description="RING-type" evidence="12">
    <location>
        <begin position="9"/>
        <end position="60"/>
    </location>
</feature>
<dbReference type="SUPFAM" id="SSF57850">
    <property type="entry name" value="RING/U-box"/>
    <property type="match status" value="1"/>
</dbReference>
<feature type="domain" description="RING-CH-type" evidence="13">
    <location>
        <begin position="1"/>
        <end position="66"/>
    </location>
</feature>
<evidence type="ECO:0000256" key="11">
    <source>
        <dbReference type="SAM" id="Phobius"/>
    </source>
</evidence>
<keyword evidence="9 11" id="KW-0472">Membrane</keyword>
<dbReference type="GO" id="GO:0016020">
    <property type="term" value="C:membrane"/>
    <property type="evidence" value="ECO:0007669"/>
    <property type="project" value="UniProtKB-SubCell"/>
</dbReference>
<keyword evidence="5 10" id="KW-0863">Zinc-finger</keyword>
<accession>A0A1R2C2W7</accession>
<proteinExistence type="predicted"/>
<evidence type="ECO:0000256" key="9">
    <source>
        <dbReference type="ARBA" id="ARBA00023136"/>
    </source>
</evidence>
<dbReference type="Gene3D" id="3.30.40.10">
    <property type="entry name" value="Zinc/RING finger domain, C3HC4 (zinc finger)"/>
    <property type="match status" value="1"/>
</dbReference>
<reference evidence="14 15" key="1">
    <citation type="submission" date="2016-11" db="EMBL/GenBank/DDBJ databases">
        <title>The macronuclear genome of Stentor coeruleus: a giant cell with tiny introns.</title>
        <authorList>
            <person name="Slabodnick M."/>
            <person name="Ruby J.G."/>
            <person name="Reiff S.B."/>
            <person name="Swart E.C."/>
            <person name="Gosai S."/>
            <person name="Prabakaran S."/>
            <person name="Witkowska E."/>
            <person name="Larue G.E."/>
            <person name="Fisher S."/>
            <person name="Freeman R.M."/>
            <person name="Gunawardena J."/>
            <person name="Chu W."/>
            <person name="Stover N.A."/>
            <person name="Gregory B.D."/>
            <person name="Nowacki M."/>
            <person name="Derisi J."/>
            <person name="Roy S.W."/>
            <person name="Marshall W.F."/>
            <person name="Sood P."/>
        </authorList>
    </citation>
    <scope>NUCLEOTIDE SEQUENCE [LARGE SCALE GENOMIC DNA]</scope>
    <source>
        <strain evidence="14">WM001</strain>
    </source>
</reference>
<keyword evidence="8 11" id="KW-1133">Transmembrane helix</keyword>
<keyword evidence="2" id="KW-0808">Transferase</keyword>
<dbReference type="PANTHER" id="PTHR46065:SF3">
    <property type="entry name" value="FI20425P1"/>
    <property type="match status" value="1"/>
</dbReference>
<dbReference type="InterPro" id="IPR011016">
    <property type="entry name" value="Znf_RING-CH"/>
</dbReference>
<protein>
    <submittedName>
        <fullName evidence="14">Uncharacterized protein</fullName>
    </submittedName>
</protein>
<evidence type="ECO:0000313" key="15">
    <source>
        <dbReference type="Proteomes" id="UP000187209"/>
    </source>
</evidence>
<keyword evidence="15" id="KW-1185">Reference proteome</keyword>
<gene>
    <name evidence="14" type="ORF">SteCoe_15718</name>
</gene>
<evidence type="ECO:0000259" key="12">
    <source>
        <dbReference type="PROSITE" id="PS50089"/>
    </source>
</evidence>
<feature type="transmembrane region" description="Helical" evidence="11">
    <location>
        <begin position="85"/>
        <end position="106"/>
    </location>
</feature>
<name>A0A1R2C2W7_9CILI</name>
<feature type="transmembrane region" description="Helical" evidence="11">
    <location>
        <begin position="118"/>
        <end position="143"/>
    </location>
</feature>
<organism evidence="14 15">
    <name type="scientific">Stentor coeruleus</name>
    <dbReference type="NCBI Taxonomy" id="5963"/>
    <lineage>
        <taxon>Eukaryota</taxon>
        <taxon>Sar</taxon>
        <taxon>Alveolata</taxon>
        <taxon>Ciliophora</taxon>
        <taxon>Postciliodesmatophora</taxon>
        <taxon>Heterotrichea</taxon>
        <taxon>Heterotrichida</taxon>
        <taxon>Stentoridae</taxon>
        <taxon>Stentor</taxon>
    </lineage>
</organism>
<dbReference type="AlphaFoldDB" id="A0A1R2C2W7"/>
<dbReference type="InterPro" id="IPR001841">
    <property type="entry name" value="Znf_RING"/>
</dbReference>
<comment type="caution">
    <text evidence="14">The sequence shown here is derived from an EMBL/GenBank/DDBJ whole genome shotgun (WGS) entry which is preliminary data.</text>
</comment>
<dbReference type="GO" id="GO:0016740">
    <property type="term" value="F:transferase activity"/>
    <property type="evidence" value="ECO:0007669"/>
    <property type="project" value="UniProtKB-KW"/>
</dbReference>
<evidence type="ECO:0000256" key="1">
    <source>
        <dbReference type="ARBA" id="ARBA00004141"/>
    </source>
</evidence>
<dbReference type="InterPro" id="IPR013083">
    <property type="entry name" value="Znf_RING/FYVE/PHD"/>
</dbReference>
<dbReference type="Pfam" id="PF12906">
    <property type="entry name" value="RINGv"/>
    <property type="match status" value="1"/>
</dbReference>
<comment type="subcellular location">
    <subcellularLocation>
        <location evidence="1">Membrane</location>
        <topology evidence="1">Multi-pass membrane protein</topology>
    </subcellularLocation>
</comment>
<evidence type="ECO:0000256" key="5">
    <source>
        <dbReference type="ARBA" id="ARBA00022771"/>
    </source>
</evidence>
<dbReference type="SMART" id="SM00744">
    <property type="entry name" value="RINGv"/>
    <property type="match status" value="1"/>
</dbReference>
<dbReference type="CDD" id="cd16495">
    <property type="entry name" value="RING_CH-C4HC3_MARCH"/>
    <property type="match status" value="1"/>
</dbReference>
<evidence type="ECO:0000259" key="13">
    <source>
        <dbReference type="PROSITE" id="PS51292"/>
    </source>
</evidence>
<keyword evidence="4" id="KW-0479">Metal-binding</keyword>
<dbReference type="PROSITE" id="PS51292">
    <property type="entry name" value="ZF_RING_CH"/>
    <property type="match status" value="1"/>
</dbReference>
<dbReference type="EMBL" id="MPUH01000306">
    <property type="protein sequence ID" value="OMJ83384.1"/>
    <property type="molecule type" value="Genomic_DNA"/>
</dbReference>
<dbReference type="GO" id="GO:0008270">
    <property type="term" value="F:zinc ion binding"/>
    <property type="evidence" value="ECO:0007669"/>
    <property type="project" value="UniProtKB-KW"/>
</dbReference>
<evidence type="ECO:0000256" key="2">
    <source>
        <dbReference type="ARBA" id="ARBA00022679"/>
    </source>
</evidence>
<evidence type="ECO:0000256" key="6">
    <source>
        <dbReference type="ARBA" id="ARBA00022786"/>
    </source>
</evidence>
<evidence type="ECO:0000256" key="8">
    <source>
        <dbReference type="ARBA" id="ARBA00022989"/>
    </source>
</evidence>
<sequence length="204" mass="23463">MEDQSRKVCRICFEDETEEKKVISPCLCKGSSKYIHLDCLNAWIASQGGIKDAKKCEVCKYTFNVEVKKVKKCDPREGLAENPHFLCYLGILFMVASILIILIYVILSKNYIDPKENIVYFLGILSIFVFSLTCSFVIIVKLIKHLCWVDSKEAYRIYPLSNEDLELNTTHIIQSQPREAQGHYEPVSEMHDVVDGNEVFIENK</sequence>
<dbReference type="PROSITE" id="PS50089">
    <property type="entry name" value="ZF_RING_2"/>
    <property type="match status" value="1"/>
</dbReference>
<keyword evidence="6" id="KW-0833">Ubl conjugation pathway</keyword>